<dbReference type="RefSeq" id="WP_285744963.1">
    <property type="nucleotide sequence ID" value="NZ_CP127162.1"/>
</dbReference>
<sequence>MLPEALSNIFRAKQKSYKMVLILSIIELYQRTHSYQASIDQIAQKFLAYFQQESEAGNTVDTPPEQKASGWNEFTLSQTKGLLKTPIEALSAILNFDQANQTLTLVNPEWFNEETLKELKEYAMEELNKYNKKLELSREQPSFSLHNALSQIMNTYLQAKTEPFTQHPLGILVRKTIPNKLMDLLSLGNEYLIEGSTGKGKWADIPWIAVMDRRITKTTQRGEYIVYLFSIDMKAVYLTLAQGVKNPPKDGYTKKYEYLKKKTDEIRNLIPLEGLHKDENIFLTDRSGLGRDYQVSTVAYIKYERDDLPEDDELIQDLRNLVSNYNQYVDIVLHSREELTSDKEPNPVTLTVKEQLEQVKRYIHHKGFLYPDGLLENFYLSLKSKPFVILAGVSGTGKTKLVKLFAEALGATMDNGQFTLIPVRPDWSDPSDLLGYKDLAGIFRPGRLTEVLVEASKRENKDKPYFICLDEMNLARVEYYFSDILSVMETQEWNSDRIITSPLIGSESLREEDQPLYGGVSLPDNVYVIGTVNMDETTHPFSKKVLDRANTIEFNYINLEQYPDYVEEEGFASPAVNNLFLRSDYLQLSDVYSTYQDLVHSTTDKLVRINDILEEIHSHVGFRIRDSICFYMVYNQRFDLMPHDKAFDGQLLQKILPRIQGSSLSVKRVLLQLMQEALGKSIPIKDLLDDASDLYGKYGRKQQDGDVKYPLSARKIAFMLRRLEEDGFTSYWLS</sequence>
<evidence type="ECO:0000313" key="4">
    <source>
        <dbReference type="EMBL" id="WIV19091.1"/>
    </source>
</evidence>
<evidence type="ECO:0000313" key="5">
    <source>
        <dbReference type="Proteomes" id="UP001236415"/>
    </source>
</evidence>
<accession>A0ABY8X6L8</accession>
<dbReference type="PANTHER" id="PTHR37291">
    <property type="entry name" value="5-METHYLCYTOSINE-SPECIFIC RESTRICTION ENZYME B"/>
    <property type="match status" value="1"/>
</dbReference>
<dbReference type="Proteomes" id="UP001236415">
    <property type="component" value="Chromosome"/>
</dbReference>
<dbReference type="PANTHER" id="PTHR37291:SF1">
    <property type="entry name" value="TYPE IV METHYL-DIRECTED RESTRICTION ENZYME ECOKMCRB SUBUNIT"/>
    <property type="match status" value="1"/>
</dbReference>
<protein>
    <submittedName>
        <fullName evidence="4">DUF3578 domain-containing protein</fullName>
    </submittedName>
</protein>
<organism evidence="4 5">
    <name type="scientific">Paenibacillus polygoni</name>
    <dbReference type="NCBI Taxonomy" id="3050112"/>
    <lineage>
        <taxon>Bacteria</taxon>
        <taxon>Bacillati</taxon>
        <taxon>Bacillota</taxon>
        <taxon>Bacilli</taxon>
        <taxon>Bacillales</taxon>
        <taxon>Paenibacillaceae</taxon>
        <taxon>Paenibacillus</taxon>
    </lineage>
</organism>
<keyword evidence="5" id="KW-1185">Reference proteome</keyword>
<dbReference type="Pfam" id="PF07728">
    <property type="entry name" value="AAA_5"/>
    <property type="match status" value="1"/>
</dbReference>
<dbReference type="InterPro" id="IPR011704">
    <property type="entry name" value="ATPase_dyneun-rel_AAA"/>
</dbReference>
<evidence type="ECO:0000256" key="1">
    <source>
        <dbReference type="SAM" id="Coils"/>
    </source>
</evidence>
<feature type="coiled-coil region" evidence="1">
    <location>
        <begin position="113"/>
        <end position="140"/>
    </location>
</feature>
<feature type="domain" description="Type IV methyl-directed restriction enzyme EcoKMcrB subunit DNA-binding" evidence="3">
    <location>
        <begin position="151"/>
        <end position="329"/>
    </location>
</feature>
<dbReference type="Pfam" id="PF12102">
    <property type="entry name" value="MrcB_N"/>
    <property type="match status" value="1"/>
</dbReference>
<dbReference type="InterPro" id="IPR052934">
    <property type="entry name" value="Methyl-DNA_Rec/Restrict_Enz"/>
</dbReference>
<dbReference type="EMBL" id="CP127162">
    <property type="protein sequence ID" value="WIV19091.1"/>
    <property type="molecule type" value="Genomic_DNA"/>
</dbReference>
<gene>
    <name evidence="4" type="ORF">QPK24_22710</name>
</gene>
<name>A0ABY8X6L8_9BACL</name>
<dbReference type="SUPFAM" id="SSF52540">
    <property type="entry name" value="P-loop containing nucleoside triphosphate hydrolases"/>
    <property type="match status" value="1"/>
</dbReference>
<keyword evidence="1" id="KW-0175">Coiled coil</keyword>
<feature type="domain" description="ATPase dynein-related AAA" evidence="2">
    <location>
        <begin position="388"/>
        <end position="536"/>
    </location>
</feature>
<dbReference type="InterPro" id="IPR027417">
    <property type="entry name" value="P-loop_NTPase"/>
</dbReference>
<dbReference type="Gene3D" id="3.40.50.300">
    <property type="entry name" value="P-loop containing nucleotide triphosphate hydrolases"/>
    <property type="match status" value="1"/>
</dbReference>
<dbReference type="Gene3D" id="3.30.920.90">
    <property type="match status" value="1"/>
</dbReference>
<reference evidence="4 5" key="1">
    <citation type="submission" date="2023-06" db="EMBL/GenBank/DDBJ databases">
        <title>Paenibacillus polygonum sp. nov., an endophytic bacterium, isolated from Polygonum lapathifolium L. in Nanji Wetland National Nature Reserve, South of Poyang Lake, Jiangxi Province, China.</title>
        <authorList>
            <person name="Yu Z."/>
        </authorList>
    </citation>
    <scope>NUCLEOTIDE SEQUENCE [LARGE SCALE GENOMIC DNA]</scope>
    <source>
        <strain evidence="4 5">C31</strain>
    </source>
</reference>
<dbReference type="InterPro" id="IPR021961">
    <property type="entry name" value="McrB_DNA-bd"/>
</dbReference>
<proteinExistence type="predicted"/>
<evidence type="ECO:0000259" key="2">
    <source>
        <dbReference type="Pfam" id="PF07728"/>
    </source>
</evidence>
<evidence type="ECO:0000259" key="3">
    <source>
        <dbReference type="Pfam" id="PF12102"/>
    </source>
</evidence>